<protein>
    <submittedName>
        <fullName evidence="1">Uncharacterized protein</fullName>
    </submittedName>
</protein>
<comment type="caution">
    <text evidence="1">The sequence shown here is derived from an EMBL/GenBank/DDBJ whole genome shotgun (WGS) entry which is preliminary data.</text>
</comment>
<organism evidence="1 2">
    <name type="scientific">Cichorium intybus</name>
    <name type="common">Chicory</name>
    <dbReference type="NCBI Taxonomy" id="13427"/>
    <lineage>
        <taxon>Eukaryota</taxon>
        <taxon>Viridiplantae</taxon>
        <taxon>Streptophyta</taxon>
        <taxon>Embryophyta</taxon>
        <taxon>Tracheophyta</taxon>
        <taxon>Spermatophyta</taxon>
        <taxon>Magnoliopsida</taxon>
        <taxon>eudicotyledons</taxon>
        <taxon>Gunneridae</taxon>
        <taxon>Pentapetalae</taxon>
        <taxon>asterids</taxon>
        <taxon>campanulids</taxon>
        <taxon>Asterales</taxon>
        <taxon>Asteraceae</taxon>
        <taxon>Cichorioideae</taxon>
        <taxon>Cichorieae</taxon>
        <taxon>Cichoriinae</taxon>
        <taxon>Cichorium</taxon>
    </lineage>
</organism>
<reference evidence="1 2" key="2">
    <citation type="journal article" date="2022" name="Mol. Ecol. Resour.">
        <title>The genomes of chicory, endive, great burdock and yacon provide insights into Asteraceae paleo-polyploidization history and plant inulin production.</title>
        <authorList>
            <person name="Fan W."/>
            <person name="Wang S."/>
            <person name="Wang H."/>
            <person name="Wang A."/>
            <person name="Jiang F."/>
            <person name="Liu H."/>
            <person name="Zhao H."/>
            <person name="Xu D."/>
            <person name="Zhang Y."/>
        </authorList>
    </citation>
    <scope>NUCLEOTIDE SEQUENCE [LARGE SCALE GENOMIC DNA]</scope>
    <source>
        <strain evidence="2">cv. Punajuju</strain>
        <tissue evidence="1">Leaves</tissue>
    </source>
</reference>
<evidence type="ECO:0000313" key="1">
    <source>
        <dbReference type="EMBL" id="KAI3738362.1"/>
    </source>
</evidence>
<accession>A0ACB9CVN9</accession>
<gene>
    <name evidence="1" type="ORF">L2E82_28391</name>
</gene>
<evidence type="ECO:0000313" key="2">
    <source>
        <dbReference type="Proteomes" id="UP001055811"/>
    </source>
</evidence>
<proteinExistence type="predicted"/>
<sequence length="141" mass="16114">MNPNKSTFVASLIITALLMLAYFYMGIERVEKDTIMGQKTGGIRDITEQDQNGVEMESLARFAVEEHNKKENTLLEFSRLVKAKEQVVAGKMYHLTLEAKDANGKIQVYETKVLVQSWMNLKQMQEFKVSDDPLLQDTTVH</sequence>
<dbReference type="EMBL" id="CM042013">
    <property type="protein sequence ID" value="KAI3738362.1"/>
    <property type="molecule type" value="Genomic_DNA"/>
</dbReference>
<reference evidence="2" key="1">
    <citation type="journal article" date="2022" name="Mol. Ecol. Resour.">
        <title>The genomes of chicory, endive, great burdock and yacon provide insights into Asteraceae palaeo-polyploidization history and plant inulin production.</title>
        <authorList>
            <person name="Fan W."/>
            <person name="Wang S."/>
            <person name="Wang H."/>
            <person name="Wang A."/>
            <person name="Jiang F."/>
            <person name="Liu H."/>
            <person name="Zhao H."/>
            <person name="Xu D."/>
            <person name="Zhang Y."/>
        </authorList>
    </citation>
    <scope>NUCLEOTIDE SEQUENCE [LARGE SCALE GENOMIC DNA]</scope>
    <source>
        <strain evidence="2">cv. Punajuju</strain>
    </source>
</reference>
<name>A0ACB9CVN9_CICIN</name>
<dbReference type="Proteomes" id="UP001055811">
    <property type="component" value="Linkage Group LG05"/>
</dbReference>
<keyword evidence="2" id="KW-1185">Reference proteome</keyword>